<evidence type="ECO:0000313" key="5">
    <source>
        <dbReference type="Proteomes" id="UP000784294"/>
    </source>
</evidence>
<organism evidence="4 5">
    <name type="scientific">Protopolystoma xenopodis</name>
    <dbReference type="NCBI Taxonomy" id="117903"/>
    <lineage>
        <taxon>Eukaryota</taxon>
        <taxon>Metazoa</taxon>
        <taxon>Spiralia</taxon>
        <taxon>Lophotrochozoa</taxon>
        <taxon>Platyhelminthes</taxon>
        <taxon>Monogenea</taxon>
        <taxon>Polyopisthocotylea</taxon>
        <taxon>Polystomatidea</taxon>
        <taxon>Polystomatidae</taxon>
        <taxon>Protopolystoma</taxon>
    </lineage>
</organism>
<sequence>MGNPTKRLDNMAIIGPFSNSVKEIYGDYGPPKLDEYEVPLSKESVFISSSTITGLRNLAKNLTSLNLCADGGRCSKWNKSQLVDLLASSQLDLIILTLGTGENVVGENRDLHNYDLPGRQGDILKELLRLNAMRPRGPVPIFLLVFTAGPIDIQTAVNSEQVTAIFWAGFPGPLIGEAFYSLLTGVSGEGLGSMRAFSSEEDEPGVESRWWIPAGRLPFTWYADVTNLAGIQEYTMTNQTYRYLPKSTCLLAGDKGNRSTVCKDPIPVAFPFGHGLSYNVYCNKGNVEASGFTYSLLVLPKRGLIRLGQSFVASVVVTNSGMMAADEVVQVCFSFIQHT</sequence>
<dbReference type="Pfam" id="PF01915">
    <property type="entry name" value="Glyco_hydro_3_C"/>
    <property type="match status" value="1"/>
</dbReference>
<evidence type="ECO:0000256" key="2">
    <source>
        <dbReference type="ARBA" id="ARBA00023295"/>
    </source>
</evidence>
<evidence type="ECO:0000256" key="1">
    <source>
        <dbReference type="ARBA" id="ARBA00022801"/>
    </source>
</evidence>
<keyword evidence="2" id="KW-0326">Glycosidase</keyword>
<proteinExistence type="predicted"/>
<accession>A0A448XCR7</accession>
<dbReference type="AlphaFoldDB" id="A0A448XCR7"/>
<keyword evidence="1" id="KW-0378">Hydrolase</keyword>
<dbReference type="PANTHER" id="PTHR42721:SF42">
    <property type="entry name" value="FIBRONECTIN TYPE III-LIKE DOMAIN-CONTAINING PROTEIN"/>
    <property type="match status" value="1"/>
</dbReference>
<protein>
    <recommendedName>
        <fullName evidence="3">Glycoside hydrolase family 3 C-terminal domain-containing protein</fullName>
    </recommendedName>
</protein>
<evidence type="ECO:0000313" key="4">
    <source>
        <dbReference type="EMBL" id="VEL33762.1"/>
    </source>
</evidence>
<feature type="domain" description="Glycoside hydrolase family 3 C-terminal" evidence="3">
    <location>
        <begin position="6"/>
        <end position="278"/>
    </location>
</feature>
<comment type="caution">
    <text evidence="4">The sequence shown here is derived from an EMBL/GenBank/DDBJ whole genome shotgun (WGS) entry which is preliminary data.</text>
</comment>
<keyword evidence="5" id="KW-1185">Reference proteome</keyword>
<dbReference type="InterPro" id="IPR002772">
    <property type="entry name" value="Glyco_hydro_3_C"/>
</dbReference>
<dbReference type="GO" id="GO:0046556">
    <property type="term" value="F:alpha-L-arabinofuranosidase activity"/>
    <property type="evidence" value="ECO:0007669"/>
    <property type="project" value="TreeGrafter"/>
</dbReference>
<dbReference type="EMBL" id="CAAALY010246346">
    <property type="protein sequence ID" value="VEL33762.1"/>
    <property type="molecule type" value="Genomic_DNA"/>
</dbReference>
<dbReference type="Proteomes" id="UP000784294">
    <property type="component" value="Unassembled WGS sequence"/>
</dbReference>
<dbReference type="InterPro" id="IPR036881">
    <property type="entry name" value="Glyco_hydro_3_C_sf"/>
</dbReference>
<dbReference type="InterPro" id="IPR044993">
    <property type="entry name" value="BXL"/>
</dbReference>
<name>A0A448XCR7_9PLAT</name>
<evidence type="ECO:0000259" key="3">
    <source>
        <dbReference type="Pfam" id="PF01915"/>
    </source>
</evidence>
<dbReference type="PANTHER" id="PTHR42721">
    <property type="entry name" value="SUGAR HYDROLASE-RELATED"/>
    <property type="match status" value="1"/>
</dbReference>
<dbReference type="GO" id="GO:0045493">
    <property type="term" value="P:xylan catabolic process"/>
    <property type="evidence" value="ECO:0007669"/>
    <property type="project" value="InterPro"/>
</dbReference>
<dbReference type="GO" id="GO:0009044">
    <property type="term" value="F:xylan 1,4-beta-xylosidase activity"/>
    <property type="evidence" value="ECO:0007669"/>
    <property type="project" value="InterPro"/>
</dbReference>
<reference evidence="4" key="1">
    <citation type="submission" date="2018-11" db="EMBL/GenBank/DDBJ databases">
        <authorList>
            <consortium name="Pathogen Informatics"/>
        </authorList>
    </citation>
    <scope>NUCLEOTIDE SEQUENCE</scope>
</reference>
<dbReference type="OrthoDB" id="47059at2759"/>
<gene>
    <name evidence="4" type="ORF">PXEA_LOCUS27202</name>
</gene>
<dbReference type="SUPFAM" id="SSF52279">
    <property type="entry name" value="Beta-D-glucan exohydrolase, C-terminal domain"/>
    <property type="match status" value="1"/>
</dbReference>
<dbReference type="GO" id="GO:0031222">
    <property type="term" value="P:arabinan catabolic process"/>
    <property type="evidence" value="ECO:0007669"/>
    <property type="project" value="TreeGrafter"/>
</dbReference>
<dbReference type="Gene3D" id="3.40.50.1700">
    <property type="entry name" value="Glycoside hydrolase family 3 C-terminal domain"/>
    <property type="match status" value="1"/>
</dbReference>